<feature type="domain" description="EAL" evidence="1">
    <location>
        <begin position="1"/>
        <end position="31"/>
    </location>
</feature>
<dbReference type="SUPFAM" id="SSF141868">
    <property type="entry name" value="EAL domain-like"/>
    <property type="match status" value="1"/>
</dbReference>
<sequence length="31" mass="3493">MQDESFANSALRDLRELGMQLVLDNFATGYS</sequence>
<evidence type="ECO:0000313" key="2">
    <source>
        <dbReference type="EMBL" id="GBL08717.1"/>
    </source>
</evidence>
<accession>A0A2Z6UDG3</accession>
<dbReference type="InterPro" id="IPR001633">
    <property type="entry name" value="EAL_dom"/>
</dbReference>
<dbReference type="PROSITE" id="PS50883">
    <property type="entry name" value="EAL"/>
    <property type="match status" value="1"/>
</dbReference>
<organism evidence="2 3">
    <name type="scientific">Microcystis aeruginosa Sj</name>
    <dbReference type="NCBI Taxonomy" id="1979544"/>
    <lineage>
        <taxon>Bacteria</taxon>
        <taxon>Bacillati</taxon>
        <taxon>Cyanobacteriota</taxon>
        <taxon>Cyanophyceae</taxon>
        <taxon>Oscillatoriophycideae</taxon>
        <taxon>Chroococcales</taxon>
        <taxon>Microcystaceae</taxon>
        <taxon>Microcystis</taxon>
    </lineage>
</organism>
<gene>
    <name evidence="2" type="ORF">MSj_00191</name>
</gene>
<dbReference type="AlphaFoldDB" id="A0A2Z6UDG3"/>
<evidence type="ECO:0000313" key="3">
    <source>
        <dbReference type="Proteomes" id="UP000248272"/>
    </source>
</evidence>
<dbReference type="Proteomes" id="UP000248272">
    <property type="component" value="Unassembled WGS sequence"/>
</dbReference>
<protein>
    <recommendedName>
        <fullName evidence="1">EAL domain-containing protein</fullName>
    </recommendedName>
</protein>
<name>A0A2Z6UDG3_MICAE</name>
<proteinExistence type="predicted"/>
<comment type="caution">
    <text evidence="2">The sequence shown here is derived from an EMBL/GenBank/DDBJ whole genome shotgun (WGS) entry which is preliminary data.</text>
</comment>
<reference evidence="2 3" key="1">
    <citation type="journal article" date="2018" name="Front. Microbiol.">
        <title>Adaptation of the Freshwater Bloom-Forming Cyanobacterium Microcystis aeruginosa to Brackish Water Is Driven by Recent Horizontal Transfer of Sucrose Genes.</title>
        <authorList>
            <person name="Tanabe Y."/>
            <person name="Hodoki Y."/>
            <person name="Sano T."/>
            <person name="Tada K."/>
            <person name="Watanabe M.M."/>
        </authorList>
    </citation>
    <scope>NUCLEOTIDE SEQUENCE [LARGE SCALE GENOMIC DNA]</scope>
    <source>
        <strain evidence="2 3">Sj</strain>
    </source>
</reference>
<dbReference type="InterPro" id="IPR035919">
    <property type="entry name" value="EAL_sf"/>
</dbReference>
<evidence type="ECO:0000259" key="1">
    <source>
        <dbReference type="PROSITE" id="PS50883"/>
    </source>
</evidence>
<dbReference type="EMBL" id="BDSG01000003">
    <property type="protein sequence ID" value="GBL08717.1"/>
    <property type="molecule type" value="Genomic_DNA"/>
</dbReference>